<sequence length="62" mass="6672">MRAGAGRPTRCTSSRLPPSPQPSPASGRGSTHRVIQNPGGSHQKTKELAARHAVRRMETPCR</sequence>
<evidence type="ECO:0000313" key="3">
    <source>
        <dbReference type="Proteomes" id="UP000256780"/>
    </source>
</evidence>
<comment type="caution">
    <text evidence="2">The sequence shown here is derived from an EMBL/GenBank/DDBJ whole genome shotgun (WGS) entry which is preliminary data.</text>
</comment>
<dbReference type="Proteomes" id="UP000256780">
    <property type="component" value="Chromosome CBM2587_a"/>
</dbReference>
<evidence type="ECO:0000313" key="2">
    <source>
        <dbReference type="EMBL" id="SOY45537.1"/>
    </source>
</evidence>
<protein>
    <submittedName>
        <fullName evidence="2">Uncharacterized protein</fullName>
    </submittedName>
</protein>
<reference evidence="2 3" key="1">
    <citation type="submission" date="2018-01" db="EMBL/GenBank/DDBJ databases">
        <authorList>
            <person name="Clerissi C."/>
        </authorList>
    </citation>
    <scope>NUCLEOTIDE SEQUENCE [LARGE SCALE GENOMIC DNA]</scope>
    <source>
        <strain evidence="2">Cupriavidus sp. LMG 19464</strain>
    </source>
</reference>
<gene>
    <name evidence="2" type="ORF">CBM2587_A120138</name>
</gene>
<dbReference type="AlphaFoldDB" id="A0A975WV40"/>
<proteinExistence type="predicted"/>
<accession>A0A975WV40</accession>
<feature type="region of interest" description="Disordered" evidence="1">
    <location>
        <begin position="1"/>
        <end position="62"/>
    </location>
</feature>
<feature type="compositionally biased region" description="Basic and acidic residues" evidence="1">
    <location>
        <begin position="44"/>
        <end position="62"/>
    </location>
</feature>
<name>A0A975WV40_9BURK</name>
<evidence type="ECO:0000256" key="1">
    <source>
        <dbReference type="SAM" id="MobiDB-lite"/>
    </source>
</evidence>
<dbReference type="EMBL" id="OFSQ01000004">
    <property type="protein sequence ID" value="SOY45537.1"/>
    <property type="molecule type" value="Genomic_DNA"/>
</dbReference>
<organism evidence="2 3">
    <name type="scientific">Cupriavidus taiwanensis</name>
    <dbReference type="NCBI Taxonomy" id="164546"/>
    <lineage>
        <taxon>Bacteria</taxon>
        <taxon>Pseudomonadati</taxon>
        <taxon>Pseudomonadota</taxon>
        <taxon>Betaproteobacteria</taxon>
        <taxon>Burkholderiales</taxon>
        <taxon>Burkholderiaceae</taxon>
        <taxon>Cupriavidus</taxon>
    </lineage>
</organism>